<keyword evidence="2" id="KW-0413">Isomerase</keyword>
<dbReference type="InterPro" id="IPR001853">
    <property type="entry name" value="DSBA-like_thioredoxin_dom"/>
</dbReference>
<dbReference type="Pfam" id="PF01323">
    <property type="entry name" value="DSBA"/>
    <property type="match status" value="1"/>
</dbReference>
<dbReference type="OrthoDB" id="9799122at2"/>
<evidence type="ECO:0000313" key="3">
    <source>
        <dbReference type="Proteomes" id="UP000198836"/>
    </source>
</evidence>
<dbReference type="GO" id="GO:0016491">
    <property type="term" value="F:oxidoreductase activity"/>
    <property type="evidence" value="ECO:0007669"/>
    <property type="project" value="InterPro"/>
</dbReference>
<dbReference type="InterPro" id="IPR036249">
    <property type="entry name" value="Thioredoxin-like_sf"/>
</dbReference>
<evidence type="ECO:0000313" key="2">
    <source>
        <dbReference type="EMBL" id="SFA43234.1"/>
    </source>
</evidence>
<feature type="domain" description="DSBA-like thioredoxin" evidence="1">
    <location>
        <begin position="3"/>
        <end position="206"/>
    </location>
</feature>
<dbReference type="EMBL" id="FOJM01000003">
    <property type="protein sequence ID" value="SFA43234.1"/>
    <property type="molecule type" value="Genomic_DNA"/>
</dbReference>
<dbReference type="SUPFAM" id="SSF52833">
    <property type="entry name" value="Thioredoxin-like"/>
    <property type="match status" value="1"/>
</dbReference>
<name>A0A1I0SUP8_9SPHI</name>
<dbReference type="AlphaFoldDB" id="A0A1I0SUP8"/>
<evidence type="ECO:0000259" key="1">
    <source>
        <dbReference type="Pfam" id="PF01323"/>
    </source>
</evidence>
<dbReference type="PANTHER" id="PTHR13887:SF41">
    <property type="entry name" value="THIOREDOXIN SUPERFAMILY PROTEIN"/>
    <property type="match status" value="1"/>
</dbReference>
<dbReference type="PANTHER" id="PTHR13887">
    <property type="entry name" value="GLUTATHIONE S-TRANSFERASE KAPPA"/>
    <property type="match status" value="1"/>
</dbReference>
<protein>
    <submittedName>
        <fullName evidence="2">Protein disulfide-isomerase</fullName>
    </submittedName>
</protein>
<dbReference type="GO" id="GO:0016853">
    <property type="term" value="F:isomerase activity"/>
    <property type="evidence" value="ECO:0007669"/>
    <property type="project" value="UniProtKB-KW"/>
</dbReference>
<gene>
    <name evidence="2" type="ORF">SAMN04488511_103289</name>
</gene>
<proteinExistence type="predicted"/>
<accession>A0A1I0SUP8</accession>
<dbReference type="Proteomes" id="UP000198836">
    <property type="component" value="Unassembled WGS sequence"/>
</dbReference>
<reference evidence="3" key="1">
    <citation type="submission" date="2016-10" db="EMBL/GenBank/DDBJ databases">
        <authorList>
            <person name="Varghese N."/>
            <person name="Submissions S."/>
        </authorList>
    </citation>
    <scope>NUCLEOTIDE SEQUENCE [LARGE SCALE GENOMIC DNA]</scope>
    <source>
        <strain evidence="3">DSM 18130</strain>
    </source>
</reference>
<keyword evidence="3" id="KW-1185">Reference proteome</keyword>
<dbReference type="Gene3D" id="3.40.30.10">
    <property type="entry name" value="Glutaredoxin"/>
    <property type="match status" value="1"/>
</dbReference>
<dbReference type="STRING" id="332999.SAMN04488511_103289"/>
<organism evidence="2 3">
    <name type="scientific">Pedobacter suwonensis</name>
    <dbReference type="NCBI Taxonomy" id="332999"/>
    <lineage>
        <taxon>Bacteria</taxon>
        <taxon>Pseudomonadati</taxon>
        <taxon>Bacteroidota</taxon>
        <taxon>Sphingobacteriia</taxon>
        <taxon>Sphingobacteriales</taxon>
        <taxon>Sphingobacteriaceae</taxon>
        <taxon>Pedobacter</taxon>
    </lineage>
</organism>
<dbReference type="CDD" id="cd03024">
    <property type="entry name" value="DsbA_FrnE"/>
    <property type="match status" value="1"/>
</dbReference>
<sequence>MKIEIWSDIMCPFCYIGKRNFEKALARFPNKDLVEVEWKSFQLDPAMPEAPKYQDDMYMFVADRKGMSYEQSKTRHQDLIQYAKSVGLEYNLDKALVTNSMKGHRIIQFAKTKGLGEKAEEILFFAYFTAGKNLNNSATLVELGKEIGLTESEVYTALTDPLYLQKVESESYEAQSLGATGVPFFVLNRKYAIAGAQQPNHILQTLENSFAEWQKESPQTALNVTAGKVCIPDKECH</sequence>